<feature type="chain" id="PRO_5012168926" description="Lipoprotein" evidence="2">
    <location>
        <begin position="23"/>
        <end position="263"/>
    </location>
</feature>
<dbReference type="EMBL" id="CP024870">
    <property type="protein sequence ID" value="ATX71474.1"/>
    <property type="molecule type" value="Genomic_DNA"/>
</dbReference>
<gene>
    <name evidence="3" type="ORF">SCLAR_v1c11740</name>
</gene>
<reference evidence="3 4" key="1">
    <citation type="submission" date="2017-11" db="EMBL/GenBank/DDBJ databases">
        <title>Complete genome sequence of Spiroplasma clarkii CN-5 (DSM 19994).</title>
        <authorList>
            <person name="Tsai Y.-M."/>
            <person name="Chang A."/>
            <person name="Lo W.-S."/>
            <person name="Kuo C.-H."/>
        </authorList>
    </citation>
    <scope>NUCLEOTIDE SEQUENCE [LARGE SCALE GENOMIC DNA]</scope>
    <source>
        <strain evidence="3 4">CN-5</strain>
    </source>
</reference>
<feature type="signal peptide" evidence="2">
    <location>
        <begin position="1"/>
        <end position="22"/>
    </location>
</feature>
<name>A0A1Y0L2A4_9MOLU</name>
<feature type="compositionally biased region" description="Polar residues" evidence="1">
    <location>
        <begin position="33"/>
        <end position="47"/>
    </location>
</feature>
<evidence type="ECO:0000313" key="3">
    <source>
        <dbReference type="EMBL" id="ATX71474.1"/>
    </source>
</evidence>
<evidence type="ECO:0000256" key="2">
    <source>
        <dbReference type="SAM" id="SignalP"/>
    </source>
</evidence>
<proteinExistence type="predicted"/>
<dbReference type="AlphaFoldDB" id="A0A1Y0L2A4"/>
<dbReference type="KEGG" id="scla:SCLARK_001675"/>
<keyword evidence="2" id="KW-0732">Signal</keyword>
<accession>A0A1Y0L2A4</accession>
<dbReference type="PROSITE" id="PS51257">
    <property type="entry name" value="PROKAR_LIPOPROTEIN"/>
    <property type="match status" value="1"/>
</dbReference>
<dbReference type="Proteomes" id="UP000231179">
    <property type="component" value="Chromosome"/>
</dbReference>
<feature type="region of interest" description="Disordered" evidence="1">
    <location>
        <begin position="28"/>
        <end position="56"/>
    </location>
</feature>
<evidence type="ECO:0000313" key="4">
    <source>
        <dbReference type="Proteomes" id="UP000231179"/>
    </source>
</evidence>
<dbReference type="RefSeq" id="WP_100255006.1">
    <property type="nucleotide sequence ID" value="NZ_CP015819.1"/>
</dbReference>
<organism evidence="3 4">
    <name type="scientific">Spiroplasma clarkii</name>
    <dbReference type="NCBI Taxonomy" id="2139"/>
    <lineage>
        <taxon>Bacteria</taxon>
        <taxon>Bacillati</taxon>
        <taxon>Mycoplasmatota</taxon>
        <taxon>Mollicutes</taxon>
        <taxon>Entomoplasmatales</taxon>
        <taxon>Spiroplasmataceae</taxon>
        <taxon>Spiroplasma</taxon>
    </lineage>
</organism>
<keyword evidence="4" id="KW-1185">Reference proteome</keyword>
<protein>
    <recommendedName>
        <fullName evidence="5">Lipoprotein</fullName>
    </recommendedName>
</protein>
<sequence length="263" mass="28793">MKKLLSLLGTATLVSTSASAVACCSPSVGTPDEGNNNTDNGSIDNGNTDGGDETPALNNPITIDVASISNEITLEAKQTKYGDVKDDVVQWINKKIDDANAKNDTKLEKVTENDIDFVVTRAWGSKAGVLEHVDDKTILLSSDTIAFTVNKASDLFKSLKGSLTIEKQDLSKSPFSPHKDENVDSFVTRIKGEYIKIFGTDVKEIDFYKEMNFIYHPADGSPEITVLDDDQALVLFFDDGWTIGDATDVKYLLFTGYKEFKPE</sequence>
<evidence type="ECO:0000256" key="1">
    <source>
        <dbReference type="SAM" id="MobiDB-lite"/>
    </source>
</evidence>
<evidence type="ECO:0008006" key="5">
    <source>
        <dbReference type="Google" id="ProtNLM"/>
    </source>
</evidence>